<organism evidence="11 12">
    <name type="scientific">Handelsmanbacteria sp. (strain RIFCSPLOWO2_12_FULL_64_10)</name>
    <dbReference type="NCBI Taxonomy" id="1817868"/>
    <lineage>
        <taxon>Bacteria</taxon>
        <taxon>Candidatus Handelsmaniibacteriota</taxon>
    </lineage>
</organism>
<gene>
    <name evidence="11" type="ORF">A3F84_11365</name>
</gene>
<dbReference type="CDD" id="cd00596">
    <property type="entry name" value="Peptidase_M14_like"/>
    <property type="match status" value="1"/>
</dbReference>
<comment type="similarity">
    <text evidence="2 7">Belongs to the peptidase M14 family.</text>
</comment>
<name>A0A1F6CDV5_HANXR</name>
<keyword evidence="9" id="KW-0732">Signal</keyword>
<keyword evidence="5" id="KW-0862">Zinc</keyword>
<dbReference type="PANTHER" id="PTHR11705">
    <property type="entry name" value="PROTEASE FAMILY M14 CARBOXYPEPTIDASE A,B"/>
    <property type="match status" value="1"/>
</dbReference>
<evidence type="ECO:0000256" key="3">
    <source>
        <dbReference type="ARBA" id="ARBA00022670"/>
    </source>
</evidence>
<dbReference type="GO" id="GO:0008270">
    <property type="term" value="F:zinc ion binding"/>
    <property type="evidence" value="ECO:0007669"/>
    <property type="project" value="InterPro"/>
</dbReference>
<evidence type="ECO:0000256" key="9">
    <source>
        <dbReference type="SAM" id="SignalP"/>
    </source>
</evidence>
<evidence type="ECO:0000259" key="10">
    <source>
        <dbReference type="PROSITE" id="PS52035"/>
    </source>
</evidence>
<dbReference type="SUPFAM" id="SSF53187">
    <property type="entry name" value="Zn-dependent exopeptidases"/>
    <property type="match status" value="1"/>
</dbReference>
<dbReference type="Proteomes" id="UP000178606">
    <property type="component" value="Unassembled WGS sequence"/>
</dbReference>
<feature type="domain" description="Peptidase M14" evidence="10">
    <location>
        <begin position="32"/>
        <end position="323"/>
    </location>
</feature>
<evidence type="ECO:0000256" key="8">
    <source>
        <dbReference type="SAM" id="MobiDB-lite"/>
    </source>
</evidence>
<protein>
    <recommendedName>
        <fullName evidence="10">Peptidase M14 domain-containing protein</fullName>
    </recommendedName>
</protein>
<dbReference type="InterPro" id="IPR000834">
    <property type="entry name" value="Peptidase_M14"/>
</dbReference>
<dbReference type="Gene3D" id="3.40.630.10">
    <property type="entry name" value="Zn peptidases"/>
    <property type="match status" value="1"/>
</dbReference>
<evidence type="ECO:0000256" key="2">
    <source>
        <dbReference type="ARBA" id="ARBA00005988"/>
    </source>
</evidence>
<dbReference type="GO" id="GO:0004181">
    <property type="term" value="F:metallocarboxypeptidase activity"/>
    <property type="evidence" value="ECO:0007669"/>
    <property type="project" value="InterPro"/>
</dbReference>
<dbReference type="GO" id="GO:0005615">
    <property type="term" value="C:extracellular space"/>
    <property type="evidence" value="ECO:0007669"/>
    <property type="project" value="TreeGrafter"/>
</dbReference>
<dbReference type="AlphaFoldDB" id="A0A1F6CDV5"/>
<dbReference type="GO" id="GO:0006508">
    <property type="term" value="P:proteolysis"/>
    <property type="evidence" value="ECO:0007669"/>
    <property type="project" value="UniProtKB-KW"/>
</dbReference>
<dbReference type="PROSITE" id="PS52035">
    <property type="entry name" value="PEPTIDASE_M14"/>
    <property type="match status" value="1"/>
</dbReference>
<keyword evidence="4" id="KW-0378">Hydrolase</keyword>
<evidence type="ECO:0000256" key="1">
    <source>
        <dbReference type="ARBA" id="ARBA00001947"/>
    </source>
</evidence>
<evidence type="ECO:0000313" key="12">
    <source>
        <dbReference type="Proteomes" id="UP000178606"/>
    </source>
</evidence>
<comment type="caution">
    <text evidence="11">The sequence shown here is derived from an EMBL/GenBank/DDBJ whole genome shotgun (WGS) entry which is preliminary data.</text>
</comment>
<dbReference type="EMBL" id="MFKF01000269">
    <property type="protein sequence ID" value="OGG47187.1"/>
    <property type="molecule type" value="Genomic_DNA"/>
</dbReference>
<keyword evidence="3" id="KW-0645">Protease</keyword>
<evidence type="ECO:0000256" key="4">
    <source>
        <dbReference type="ARBA" id="ARBA00022801"/>
    </source>
</evidence>
<keyword evidence="6" id="KW-0482">Metalloprotease</keyword>
<feature type="chain" id="PRO_5009523343" description="Peptidase M14 domain-containing protein" evidence="9">
    <location>
        <begin position="22"/>
        <end position="323"/>
    </location>
</feature>
<dbReference type="PANTHER" id="PTHR11705:SF143">
    <property type="entry name" value="SLL0236 PROTEIN"/>
    <property type="match status" value="1"/>
</dbReference>
<dbReference type="SMART" id="SM00631">
    <property type="entry name" value="Zn_pept"/>
    <property type="match status" value="1"/>
</dbReference>
<feature type="compositionally biased region" description="Low complexity" evidence="8">
    <location>
        <begin position="52"/>
        <end position="67"/>
    </location>
</feature>
<feature type="region of interest" description="Disordered" evidence="8">
    <location>
        <begin position="48"/>
        <end position="75"/>
    </location>
</feature>
<evidence type="ECO:0000256" key="6">
    <source>
        <dbReference type="ARBA" id="ARBA00023049"/>
    </source>
</evidence>
<evidence type="ECO:0000313" key="11">
    <source>
        <dbReference type="EMBL" id="OGG47187.1"/>
    </source>
</evidence>
<comment type="cofactor">
    <cofactor evidence="1">
        <name>Zn(2+)</name>
        <dbReference type="ChEBI" id="CHEBI:29105"/>
    </cofactor>
</comment>
<sequence length="323" mass="33171">MVWISRLVPVALAAALLSVLALMGGQSASGQGAQPLSTPAPISVSSEVLAQASPPAEAGGSASDADPAPAPRWQPAAGTESIIGFSSAGRPLTVYHLGNGLESVFIMGGQHGGPERNTTQLAWQLFDYFNANSGAIPPNLRLDFLPEANPDGLALGSRQFAGGIVDPNRNWGGDGWLPDTWDSNGVFRLGLGGPEPFSEPETQALRDYLLMTRPLLTINYHSRGGFLFRGGTGLSSRISEAYADASRYYLPGGGGGGAPAGGGGAGSVLGYRATGSMNVWLRSVGLGGFLIELATSTDSEYGRNLPAVQAALAILSSETASLA</sequence>
<proteinExistence type="inferred from homology"/>
<dbReference type="Pfam" id="PF00246">
    <property type="entry name" value="Peptidase_M14"/>
    <property type="match status" value="1"/>
</dbReference>
<comment type="caution">
    <text evidence="7">Lacks conserved residue(s) required for the propagation of feature annotation.</text>
</comment>
<feature type="signal peptide" evidence="9">
    <location>
        <begin position="1"/>
        <end position="21"/>
    </location>
</feature>
<evidence type="ECO:0000256" key="5">
    <source>
        <dbReference type="ARBA" id="ARBA00022833"/>
    </source>
</evidence>
<accession>A0A1F6CDV5</accession>
<reference evidence="11 12" key="1">
    <citation type="journal article" date="2016" name="Nat. Commun.">
        <title>Thousands of microbial genomes shed light on interconnected biogeochemical processes in an aquifer system.</title>
        <authorList>
            <person name="Anantharaman K."/>
            <person name="Brown C.T."/>
            <person name="Hug L.A."/>
            <person name="Sharon I."/>
            <person name="Castelle C.J."/>
            <person name="Probst A.J."/>
            <person name="Thomas B.C."/>
            <person name="Singh A."/>
            <person name="Wilkins M.J."/>
            <person name="Karaoz U."/>
            <person name="Brodie E.L."/>
            <person name="Williams K.H."/>
            <person name="Hubbard S.S."/>
            <person name="Banfield J.F."/>
        </authorList>
    </citation>
    <scope>NUCLEOTIDE SEQUENCE [LARGE SCALE GENOMIC DNA]</scope>
    <source>
        <strain evidence="12">RIFCSPLOWO2_12_FULL_64_10</strain>
    </source>
</reference>
<evidence type="ECO:0000256" key="7">
    <source>
        <dbReference type="PROSITE-ProRule" id="PRU01379"/>
    </source>
</evidence>